<sequence length="137" mass="14370">MTTQTFGLGVRFTADENSLERLALGGTVKWSAFTDAAFGTAGQRVIPAGTVVKRDVDKQLIPVPGNTSDAAGTAFLTASDIVENPAIKRGSDKTTGLYAGGVYYDDRLPQTLTAGQKTALGPKFTFQKAQGALVITE</sequence>
<evidence type="ECO:0000313" key="1">
    <source>
        <dbReference type="EMBL" id="MFB9991231.1"/>
    </source>
</evidence>
<comment type="caution">
    <text evidence="1">The sequence shown here is derived from an EMBL/GenBank/DDBJ whole genome shotgun (WGS) entry which is preliminary data.</text>
</comment>
<gene>
    <name evidence="1" type="ORF">ACFFLM_04440</name>
</gene>
<protein>
    <submittedName>
        <fullName evidence="1">Uncharacterized protein</fullName>
    </submittedName>
</protein>
<dbReference type="RefSeq" id="WP_380005952.1">
    <property type="nucleotide sequence ID" value="NZ_JBHLYR010000013.1"/>
</dbReference>
<dbReference type="EMBL" id="JBHLYR010000013">
    <property type="protein sequence ID" value="MFB9991231.1"/>
    <property type="molecule type" value="Genomic_DNA"/>
</dbReference>
<name>A0ABV6AUP8_9DEIO</name>
<accession>A0ABV6AUP8</accession>
<organism evidence="1 2">
    <name type="scientific">Deinococcus oregonensis</name>
    <dbReference type="NCBI Taxonomy" id="1805970"/>
    <lineage>
        <taxon>Bacteria</taxon>
        <taxon>Thermotogati</taxon>
        <taxon>Deinococcota</taxon>
        <taxon>Deinococci</taxon>
        <taxon>Deinococcales</taxon>
        <taxon>Deinococcaceae</taxon>
        <taxon>Deinococcus</taxon>
    </lineage>
</organism>
<keyword evidence="2" id="KW-1185">Reference proteome</keyword>
<reference evidence="1 2" key="1">
    <citation type="submission" date="2024-09" db="EMBL/GenBank/DDBJ databases">
        <authorList>
            <person name="Sun Q."/>
            <person name="Mori K."/>
        </authorList>
    </citation>
    <scope>NUCLEOTIDE SEQUENCE [LARGE SCALE GENOMIC DNA]</scope>
    <source>
        <strain evidence="1 2">JCM 13503</strain>
    </source>
</reference>
<proteinExistence type="predicted"/>
<evidence type="ECO:0000313" key="2">
    <source>
        <dbReference type="Proteomes" id="UP001589733"/>
    </source>
</evidence>
<dbReference type="Proteomes" id="UP001589733">
    <property type="component" value="Unassembled WGS sequence"/>
</dbReference>